<dbReference type="SUPFAM" id="SSF52540">
    <property type="entry name" value="P-loop containing nucleoside triphosphate hydrolases"/>
    <property type="match status" value="1"/>
</dbReference>
<feature type="compositionally biased region" description="Low complexity" evidence="1">
    <location>
        <begin position="486"/>
        <end position="498"/>
    </location>
</feature>
<evidence type="ECO:0008006" key="4">
    <source>
        <dbReference type="Google" id="ProtNLM"/>
    </source>
</evidence>
<feature type="region of interest" description="Disordered" evidence="1">
    <location>
        <begin position="456"/>
        <end position="518"/>
    </location>
</feature>
<keyword evidence="3" id="KW-1185">Reference proteome</keyword>
<reference evidence="3" key="1">
    <citation type="journal article" date="2019" name="Int. J. Syst. Evol. Microbiol.">
        <title>The Global Catalogue of Microorganisms (GCM) 10K type strain sequencing project: providing services to taxonomists for standard genome sequencing and annotation.</title>
        <authorList>
            <consortium name="The Broad Institute Genomics Platform"/>
            <consortium name="The Broad Institute Genome Sequencing Center for Infectious Disease"/>
            <person name="Wu L."/>
            <person name="Ma J."/>
        </authorList>
    </citation>
    <scope>NUCLEOTIDE SEQUENCE [LARGE SCALE GENOMIC DNA]</scope>
    <source>
        <strain evidence="3">JCM 18053</strain>
    </source>
</reference>
<evidence type="ECO:0000313" key="2">
    <source>
        <dbReference type="EMBL" id="GAA5137315.1"/>
    </source>
</evidence>
<dbReference type="RefSeq" id="WP_345735640.1">
    <property type="nucleotide sequence ID" value="NZ_BAABIA010000003.1"/>
</dbReference>
<dbReference type="Proteomes" id="UP001499852">
    <property type="component" value="Unassembled WGS sequence"/>
</dbReference>
<protein>
    <recommendedName>
        <fullName evidence="4">ATP-binding protein</fullName>
    </recommendedName>
</protein>
<organism evidence="2 3">
    <name type="scientific">Prosthecobacter algae</name>
    <dbReference type="NCBI Taxonomy" id="1144682"/>
    <lineage>
        <taxon>Bacteria</taxon>
        <taxon>Pseudomonadati</taxon>
        <taxon>Verrucomicrobiota</taxon>
        <taxon>Verrucomicrobiia</taxon>
        <taxon>Verrucomicrobiales</taxon>
        <taxon>Verrucomicrobiaceae</taxon>
        <taxon>Prosthecobacter</taxon>
    </lineage>
</organism>
<evidence type="ECO:0000256" key="1">
    <source>
        <dbReference type="SAM" id="MobiDB-lite"/>
    </source>
</evidence>
<name>A0ABP9P025_9BACT</name>
<comment type="caution">
    <text evidence="2">The sequence shown here is derived from an EMBL/GenBank/DDBJ whole genome shotgun (WGS) entry which is preliminary data.</text>
</comment>
<sequence length="777" mass="83339">MGSSESSITSPPAEMGSAMSFGNPFAADVCSGPMVVGEADSVGGLNEDVLDQLLESVENRTGAPLMLLTAPRAGYGKTHLLGRVVAAAGTGVVMVPLAFRTGDALNLTTVTRRGLEALSVAKGEQPSWSRLREVCAGLVAHLLHDLIQEGLVPSANPEQALRVLSGPVADVFDKDGSAHMIGDWLRKHSAGLRPILARRVARQLPLRTDVADAWLEAMMGQAFEGERESLAVMQDLAAPDHETGLPTWFRMLGLWRPVVLMVDHLDGYYRNPTAGVTIAALLMDLVDTQGLHVLLSLNQDVWQATFGHHLPSALEDRLTASQVLLRGLRETDAVALLRLRLEQAGVAADDAAEFESFVDVKQHFLGRPIGSVSARVFLRHCARQWQIFQNSVPLSVTGKADNSELSVPSLADDAMPAISLMTETTPTDETEGMPSIFDDPTSAEVQQMAASLAEPQAALPQNEPPVSFSPPPSQIEEAAPAHEAPVSEPSSSPNLSSSATDWRPSGSSGGNAGPAMATAVSPSADAFVKLREMLHHLRQPGSKTRVLDELADIPPERLNVPAQPVTPSVVPSPAAATPVPVAKPGDALLGRFEALRLQMAAEAESQPLDYVKLGELIRLAGRRFPLVRFSEHELPGLTGRQTMVWSIQGVELLFGLAPFSDGAYWRVLAGFAAGRLVDLAGDAERDGEPQVKLKLVTFKSDREHPAWQALYAGETLPLPLKPHLDAVHLDATSVAALYAMQRIIKDAETGAVQAEPTQVMTVLARELDFFWKRITKA</sequence>
<proteinExistence type="predicted"/>
<accession>A0ABP9P025</accession>
<dbReference type="EMBL" id="BAABIA010000003">
    <property type="protein sequence ID" value="GAA5137315.1"/>
    <property type="molecule type" value="Genomic_DNA"/>
</dbReference>
<gene>
    <name evidence="2" type="ORF">GCM10023213_13790</name>
</gene>
<evidence type="ECO:0000313" key="3">
    <source>
        <dbReference type="Proteomes" id="UP001499852"/>
    </source>
</evidence>
<dbReference type="InterPro" id="IPR027417">
    <property type="entry name" value="P-loop_NTPase"/>
</dbReference>